<dbReference type="GO" id="GO:0030424">
    <property type="term" value="C:axon"/>
    <property type="evidence" value="ECO:0007669"/>
    <property type="project" value="TreeGrafter"/>
</dbReference>
<feature type="domain" description="Ig-like" evidence="11">
    <location>
        <begin position="14"/>
        <end position="108"/>
    </location>
</feature>
<dbReference type="InterPro" id="IPR036179">
    <property type="entry name" value="Ig-like_dom_sf"/>
</dbReference>
<keyword evidence="7" id="KW-0325">Glycoprotein</keyword>
<dbReference type="GO" id="GO:0043025">
    <property type="term" value="C:neuronal cell body"/>
    <property type="evidence" value="ECO:0007669"/>
    <property type="project" value="TreeGrafter"/>
</dbReference>
<feature type="signal peptide" evidence="10">
    <location>
        <begin position="1"/>
        <end position="16"/>
    </location>
</feature>
<dbReference type="PROSITE" id="PS50835">
    <property type="entry name" value="IG_LIKE"/>
    <property type="match status" value="2"/>
</dbReference>
<dbReference type="PANTHER" id="PTHR46841:SF7">
    <property type="entry name" value="IG-LIKE DOMAIN-CONTAINING PROTEIN"/>
    <property type="match status" value="1"/>
</dbReference>
<dbReference type="Pfam" id="PF08205">
    <property type="entry name" value="C2-set_2"/>
    <property type="match status" value="1"/>
</dbReference>
<dbReference type="InterPro" id="IPR013783">
    <property type="entry name" value="Ig-like_fold"/>
</dbReference>
<dbReference type="GO" id="GO:0034113">
    <property type="term" value="P:heterotypic cell-cell adhesion"/>
    <property type="evidence" value="ECO:0007669"/>
    <property type="project" value="TreeGrafter"/>
</dbReference>
<comment type="subcellular location">
    <subcellularLocation>
        <location evidence="1">Membrane</location>
        <topology evidence="1">Single-pass membrane protein</topology>
    </subcellularLocation>
</comment>
<evidence type="ECO:0000256" key="2">
    <source>
        <dbReference type="ARBA" id="ARBA00022692"/>
    </source>
</evidence>
<dbReference type="GO" id="GO:0150079">
    <property type="term" value="P:negative regulation of neuroinflammatory response"/>
    <property type="evidence" value="ECO:0007669"/>
    <property type="project" value="TreeGrafter"/>
</dbReference>
<feature type="chain" id="PRO_5044642461" evidence="10">
    <location>
        <begin position="17"/>
        <end position="292"/>
    </location>
</feature>
<dbReference type="SMART" id="SM00406">
    <property type="entry name" value="IGv"/>
    <property type="match status" value="1"/>
</dbReference>
<proteinExistence type="predicted"/>
<accession>A0A6J2R5T9</accession>
<dbReference type="RefSeq" id="XP_029306105.1">
    <property type="nucleotide sequence ID" value="XM_029450245.1"/>
</dbReference>
<evidence type="ECO:0000256" key="5">
    <source>
        <dbReference type="ARBA" id="ARBA00023136"/>
    </source>
</evidence>
<keyword evidence="8" id="KW-0393">Immunoglobulin domain</keyword>
<dbReference type="PANTHER" id="PTHR46841">
    <property type="entry name" value="OX-2 MEMBRANE GLYCOPROTEIN"/>
    <property type="match status" value="1"/>
</dbReference>
<evidence type="ECO:0000313" key="12">
    <source>
        <dbReference type="Proteomes" id="UP000504630"/>
    </source>
</evidence>
<keyword evidence="12" id="KW-1185">Reference proteome</keyword>
<evidence type="ECO:0000256" key="4">
    <source>
        <dbReference type="ARBA" id="ARBA00022989"/>
    </source>
</evidence>
<protein>
    <submittedName>
        <fullName evidence="13 14">OX-2 membrane glycoprotein-like isoform X1</fullName>
    </submittedName>
</protein>
<keyword evidence="2 9" id="KW-0812">Transmembrane</keyword>
<evidence type="ECO:0000256" key="8">
    <source>
        <dbReference type="ARBA" id="ARBA00023319"/>
    </source>
</evidence>
<dbReference type="InterPro" id="IPR013106">
    <property type="entry name" value="Ig_V-set"/>
</dbReference>
<dbReference type="GO" id="GO:0009986">
    <property type="term" value="C:cell surface"/>
    <property type="evidence" value="ECO:0007669"/>
    <property type="project" value="TreeGrafter"/>
</dbReference>
<keyword evidence="6" id="KW-1015">Disulfide bond</keyword>
<keyword evidence="4 9" id="KW-1133">Transmembrane helix</keyword>
<gene>
    <name evidence="13 14" type="primary">LOC115020292</name>
</gene>
<dbReference type="GO" id="GO:0016020">
    <property type="term" value="C:membrane"/>
    <property type="evidence" value="ECO:0007669"/>
    <property type="project" value="UniProtKB-SubCell"/>
</dbReference>
<dbReference type="RefSeq" id="XP_029306113.1">
    <property type="nucleotide sequence ID" value="XM_029450253.1"/>
</dbReference>
<dbReference type="Proteomes" id="UP000504630">
    <property type="component" value="Chromosome 2"/>
</dbReference>
<dbReference type="KEGG" id="cgob:115020292"/>
<keyword evidence="3 10" id="KW-0732">Signal</keyword>
<dbReference type="InterPro" id="IPR013162">
    <property type="entry name" value="CD80_C2-set"/>
</dbReference>
<organism evidence="12 14">
    <name type="scientific">Cottoperca gobio</name>
    <name type="common">Frogmouth</name>
    <name type="synonym">Aphritis gobio</name>
    <dbReference type="NCBI Taxonomy" id="56716"/>
    <lineage>
        <taxon>Eukaryota</taxon>
        <taxon>Metazoa</taxon>
        <taxon>Chordata</taxon>
        <taxon>Craniata</taxon>
        <taxon>Vertebrata</taxon>
        <taxon>Euteleostomi</taxon>
        <taxon>Actinopterygii</taxon>
        <taxon>Neopterygii</taxon>
        <taxon>Teleostei</taxon>
        <taxon>Neoteleostei</taxon>
        <taxon>Acanthomorphata</taxon>
        <taxon>Eupercaria</taxon>
        <taxon>Perciformes</taxon>
        <taxon>Notothenioidei</taxon>
        <taxon>Bovichtidae</taxon>
        <taxon>Cottoperca</taxon>
    </lineage>
</organism>
<dbReference type="AlphaFoldDB" id="A0A6J2R5T9"/>
<evidence type="ECO:0000313" key="14">
    <source>
        <dbReference type="RefSeq" id="XP_029306113.1"/>
    </source>
</evidence>
<dbReference type="InterPro" id="IPR007110">
    <property type="entry name" value="Ig-like_dom"/>
</dbReference>
<evidence type="ECO:0000256" key="1">
    <source>
        <dbReference type="ARBA" id="ARBA00004167"/>
    </source>
</evidence>
<keyword evidence="5 9" id="KW-0472">Membrane</keyword>
<evidence type="ECO:0000256" key="6">
    <source>
        <dbReference type="ARBA" id="ARBA00023157"/>
    </source>
</evidence>
<dbReference type="GO" id="GO:0098632">
    <property type="term" value="F:cell-cell adhesion mediator activity"/>
    <property type="evidence" value="ECO:0007669"/>
    <property type="project" value="InterPro"/>
</dbReference>
<reference evidence="13 14" key="1">
    <citation type="submission" date="2025-04" db="UniProtKB">
        <authorList>
            <consortium name="RefSeq"/>
        </authorList>
    </citation>
    <scope>IDENTIFICATION</scope>
</reference>
<evidence type="ECO:0000256" key="9">
    <source>
        <dbReference type="SAM" id="Phobius"/>
    </source>
</evidence>
<evidence type="ECO:0000256" key="10">
    <source>
        <dbReference type="SAM" id="SignalP"/>
    </source>
</evidence>
<dbReference type="OrthoDB" id="9422141at2759"/>
<dbReference type="SUPFAM" id="SSF48726">
    <property type="entry name" value="Immunoglobulin"/>
    <property type="match status" value="2"/>
</dbReference>
<evidence type="ECO:0000259" key="11">
    <source>
        <dbReference type="PROSITE" id="PS50835"/>
    </source>
</evidence>
<dbReference type="GeneID" id="115020292"/>
<feature type="transmembrane region" description="Helical" evidence="9">
    <location>
        <begin position="245"/>
        <end position="265"/>
    </location>
</feature>
<evidence type="ECO:0000313" key="13">
    <source>
        <dbReference type="RefSeq" id="XP_029306105.1"/>
    </source>
</evidence>
<name>A0A6J2R5T9_COTGO</name>
<evidence type="ECO:0000256" key="3">
    <source>
        <dbReference type="ARBA" id="ARBA00022729"/>
    </source>
</evidence>
<sequence>MLLILILTGLLFKASSSQITGSGNTTADYGRDAHYACAVANPTGVLQVTWQRLFNDQSIVNLATYNEQFGQQVNNPYRGKVIFTEATLGSTSITLANVTWGDESCYICSFNVYPEGTQRKQTCLKVQGISKFKTEVHVTSTEDEEEDYVKAVFSCSATGKPAPTIQWDVSPGTIHTHQLQTTIARNGDRTFTSSSNITLKIHPEWEGHVDCLLNTGVIGQRRERMIYLPVLKEEEETGKGLSSSGIVLVITAVMLISFIVIVAVMRRASRLNGSRRNENDTKICISFLHLNF</sequence>
<dbReference type="Pfam" id="PF07686">
    <property type="entry name" value="V-set"/>
    <property type="match status" value="1"/>
</dbReference>
<dbReference type="InterPro" id="IPR047164">
    <property type="entry name" value="OX2G-like"/>
</dbReference>
<feature type="domain" description="Ig-like" evidence="11">
    <location>
        <begin position="114"/>
        <end position="227"/>
    </location>
</feature>
<dbReference type="Gene3D" id="2.60.40.10">
    <property type="entry name" value="Immunoglobulins"/>
    <property type="match status" value="2"/>
</dbReference>
<evidence type="ECO:0000256" key="7">
    <source>
        <dbReference type="ARBA" id="ARBA00023180"/>
    </source>
</evidence>